<accession>A0ABN1QBR2</accession>
<dbReference type="PANTHER" id="PTHR30250:SF27">
    <property type="entry name" value="POLYSACCHARIDE BIOSYNTHESIS PROTEIN"/>
    <property type="match status" value="1"/>
</dbReference>
<feature type="transmembrane region" description="Helical" evidence="7">
    <location>
        <begin position="182"/>
        <end position="204"/>
    </location>
</feature>
<feature type="transmembrane region" description="Helical" evidence="7">
    <location>
        <begin position="440"/>
        <end position="459"/>
    </location>
</feature>
<dbReference type="PANTHER" id="PTHR30250">
    <property type="entry name" value="PST FAMILY PREDICTED COLANIC ACID TRANSPORTER"/>
    <property type="match status" value="1"/>
</dbReference>
<gene>
    <name evidence="8" type="ORF">GCM10009560_51740</name>
</gene>
<proteinExistence type="predicted"/>
<feature type="compositionally biased region" description="Basic and acidic residues" evidence="6">
    <location>
        <begin position="11"/>
        <end position="35"/>
    </location>
</feature>
<feature type="transmembrane region" description="Helical" evidence="7">
    <location>
        <begin position="149"/>
        <end position="170"/>
    </location>
</feature>
<comment type="caution">
    <text evidence="8">The sequence shown here is derived from an EMBL/GenBank/DDBJ whole genome shotgun (WGS) entry which is preliminary data.</text>
</comment>
<feature type="transmembrane region" description="Helical" evidence="7">
    <location>
        <begin position="351"/>
        <end position="372"/>
    </location>
</feature>
<evidence type="ECO:0000256" key="4">
    <source>
        <dbReference type="ARBA" id="ARBA00022989"/>
    </source>
</evidence>
<name>A0ABN1QBR2_9ACTN</name>
<sequence length="492" mass="51073">MAPVTSDEDEPPQRLREPQRPRGPQESREPPELRGLRGQGPRGLRGVARGGVAGVAGAGVGAGAQFLLAVVVTRAAEVETAGAFFTTAALALMIAGVAKLDAGGGVVYFVARARTCGYQGASGYIRAGLVPGVCVAVIAGVVFHPQLGAASFALPMMVAADILLAATRGLGGMRPTVLLDGVLLPVGQLILVAAVVFTPAWHLVLTPAPASMTAPVPAPVSASVFVTSPGWLVGAWVAPYLPLLVLSALSLRGRVPRTPPLPGAARELWRHTAPRSAAGAIQAVFQRLDIVIVGALGGLAQAAVYTAATRFKVVGQLANQGLAQTAQPRLIRAMAEGDLVKARTLYQATTIWLVVMTWPVWLAYAAVAPWLLTVFGSPYGSAVPIALVLSATMMLATACGMVDVVLTSAGHTTASLLNLVAALAVTVLLDLALIPTHGALGAALGWSGGVIVKNLLPLWQIHHRYGLRPFGRHSLTALRPSRWTPPHHQEVR</sequence>
<evidence type="ECO:0000256" key="1">
    <source>
        <dbReference type="ARBA" id="ARBA00004651"/>
    </source>
</evidence>
<keyword evidence="2" id="KW-1003">Cell membrane</keyword>
<evidence type="ECO:0000313" key="8">
    <source>
        <dbReference type="EMBL" id="GAA0940430.1"/>
    </source>
</evidence>
<evidence type="ECO:0000256" key="6">
    <source>
        <dbReference type="SAM" id="MobiDB-lite"/>
    </source>
</evidence>
<dbReference type="Proteomes" id="UP001501578">
    <property type="component" value="Unassembled WGS sequence"/>
</dbReference>
<evidence type="ECO:0000256" key="3">
    <source>
        <dbReference type="ARBA" id="ARBA00022692"/>
    </source>
</evidence>
<keyword evidence="3 7" id="KW-0812">Transmembrane</keyword>
<feature type="transmembrane region" description="Helical" evidence="7">
    <location>
        <begin position="84"/>
        <end position="111"/>
    </location>
</feature>
<keyword evidence="4 7" id="KW-1133">Transmembrane helix</keyword>
<feature type="transmembrane region" description="Helical" evidence="7">
    <location>
        <begin position="416"/>
        <end position="434"/>
    </location>
</feature>
<evidence type="ECO:0000313" key="9">
    <source>
        <dbReference type="Proteomes" id="UP001501578"/>
    </source>
</evidence>
<organism evidence="8 9">
    <name type="scientific">Nonomuraea longicatena</name>
    <dbReference type="NCBI Taxonomy" id="83682"/>
    <lineage>
        <taxon>Bacteria</taxon>
        <taxon>Bacillati</taxon>
        <taxon>Actinomycetota</taxon>
        <taxon>Actinomycetes</taxon>
        <taxon>Streptosporangiales</taxon>
        <taxon>Streptosporangiaceae</taxon>
        <taxon>Nonomuraea</taxon>
    </lineage>
</organism>
<dbReference type="EMBL" id="BAAAHQ010000027">
    <property type="protein sequence ID" value="GAA0940430.1"/>
    <property type="molecule type" value="Genomic_DNA"/>
</dbReference>
<evidence type="ECO:0000256" key="2">
    <source>
        <dbReference type="ARBA" id="ARBA00022475"/>
    </source>
</evidence>
<reference evidence="8 9" key="1">
    <citation type="journal article" date="2019" name="Int. J. Syst. Evol. Microbiol.">
        <title>The Global Catalogue of Microorganisms (GCM) 10K type strain sequencing project: providing services to taxonomists for standard genome sequencing and annotation.</title>
        <authorList>
            <consortium name="The Broad Institute Genomics Platform"/>
            <consortium name="The Broad Institute Genome Sequencing Center for Infectious Disease"/>
            <person name="Wu L."/>
            <person name="Ma J."/>
        </authorList>
    </citation>
    <scope>NUCLEOTIDE SEQUENCE [LARGE SCALE GENOMIC DNA]</scope>
    <source>
        <strain evidence="8 9">JCM 11136</strain>
    </source>
</reference>
<feature type="compositionally biased region" description="Acidic residues" evidence="6">
    <location>
        <begin position="1"/>
        <end position="10"/>
    </location>
</feature>
<comment type="subcellular location">
    <subcellularLocation>
        <location evidence="1">Cell membrane</location>
        <topology evidence="1">Multi-pass membrane protein</topology>
    </subcellularLocation>
</comment>
<feature type="transmembrane region" description="Helical" evidence="7">
    <location>
        <begin position="224"/>
        <end position="249"/>
    </location>
</feature>
<keyword evidence="9" id="KW-1185">Reference proteome</keyword>
<feature type="transmembrane region" description="Helical" evidence="7">
    <location>
        <begin position="123"/>
        <end position="143"/>
    </location>
</feature>
<feature type="region of interest" description="Disordered" evidence="6">
    <location>
        <begin position="1"/>
        <end position="43"/>
    </location>
</feature>
<keyword evidence="5 7" id="KW-0472">Membrane</keyword>
<evidence type="ECO:0008006" key="10">
    <source>
        <dbReference type="Google" id="ProtNLM"/>
    </source>
</evidence>
<evidence type="ECO:0000256" key="5">
    <source>
        <dbReference type="ARBA" id="ARBA00023136"/>
    </source>
</evidence>
<protein>
    <recommendedName>
        <fullName evidence="10">Polysaccharide biosynthesis protein</fullName>
    </recommendedName>
</protein>
<evidence type="ECO:0000256" key="7">
    <source>
        <dbReference type="SAM" id="Phobius"/>
    </source>
</evidence>
<feature type="transmembrane region" description="Helical" evidence="7">
    <location>
        <begin position="52"/>
        <end position="72"/>
    </location>
</feature>
<dbReference type="InterPro" id="IPR050833">
    <property type="entry name" value="Poly_Biosynth_Transport"/>
</dbReference>
<feature type="transmembrane region" description="Helical" evidence="7">
    <location>
        <begin position="384"/>
        <end position="404"/>
    </location>
</feature>